<keyword evidence="1" id="KW-0378">Hydrolase</keyword>
<dbReference type="PANTHER" id="PTHR31793">
    <property type="entry name" value="4-HYDROXYBENZOYL-COA THIOESTERASE FAMILY MEMBER"/>
    <property type="match status" value="1"/>
</dbReference>
<dbReference type="InterPro" id="IPR050563">
    <property type="entry name" value="4-hydroxybenzoyl-CoA_TE"/>
</dbReference>
<dbReference type="EC" id="3.1.2.-" evidence="1"/>
<sequence>MFRPKYDAEFFYHWTEIPVRFRDLDPLNHVNNALFNTYLEEARIKFLGEVGQMETEFTEGKTFVLVKCTIEYLKQIKFPATVLVGTGIGEVGNSSITALQGIYDKESKALVGVAESTGVWFDMKKQRPTRLPDIENLDDMIIKDH</sequence>
<dbReference type="GO" id="GO:0016787">
    <property type="term" value="F:hydrolase activity"/>
    <property type="evidence" value="ECO:0007669"/>
    <property type="project" value="UniProtKB-KW"/>
</dbReference>
<evidence type="ECO:0000313" key="1">
    <source>
        <dbReference type="EMBL" id="MFD2532352.1"/>
    </source>
</evidence>
<protein>
    <submittedName>
        <fullName evidence="1">Acyl-CoA thioesterase</fullName>
        <ecNumber evidence="1">3.1.2.-</ecNumber>
    </submittedName>
</protein>
<accession>A0ABW5JLV5</accession>
<gene>
    <name evidence="1" type="ORF">ACFSVN_07840</name>
</gene>
<proteinExistence type="predicted"/>
<dbReference type="EMBL" id="JBHULI010000024">
    <property type="protein sequence ID" value="MFD2532352.1"/>
    <property type="molecule type" value="Genomic_DNA"/>
</dbReference>
<organism evidence="1 2">
    <name type="scientific">Gracilimonas halophila</name>
    <dbReference type="NCBI Taxonomy" id="1834464"/>
    <lineage>
        <taxon>Bacteria</taxon>
        <taxon>Pseudomonadati</taxon>
        <taxon>Balneolota</taxon>
        <taxon>Balneolia</taxon>
        <taxon>Balneolales</taxon>
        <taxon>Balneolaceae</taxon>
        <taxon>Gracilimonas</taxon>
    </lineage>
</organism>
<dbReference type="SUPFAM" id="SSF54637">
    <property type="entry name" value="Thioesterase/thiol ester dehydrase-isomerase"/>
    <property type="match status" value="1"/>
</dbReference>
<dbReference type="RefSeq" id="WP_390300725.1">
    <property type="nucleotide sequence ID" value="NZ_JBHULI010000024.1"/>
</dbReference>
<dbReference type="Gene3D" id="3.10.129.10">
    <property type="entry name" value="Hotdog Thioesterase"/>
    <property type="match status" value="1"/>
</dbReference>
<reference evidence="2" key="1">
    <citation type="journal article" date="2019" name="Int. J. Syst. Evol. Microbiol.">
        <title>The Global Catalogue of Microorganisms (GCM) 10K type strain sequencing project: providing services to taxonomists for standard genome sequencing and annotation.</title>
        <authorList>
            <consortium name="The Broad Institute Genomics Platform"/>
            <consortium name="The Broad Institute Genome Sequencing Center for Infectious Disease"/>
            <person name="Wu L."/>
            <person name="Ma J."/>
        </authorList>
    </citation>
    <scope>NUCLEOTIDE SEQUENCE [LARGE SCALE GENOMIC DNA]</scope>
    <source>
        <strain evidence="2">KCTC 52042</strain>
    </source>
</reference>
<dbReference type="InterPro" id="IPR029069">
    <property type="entry name" value="HotDog_dom_sf"/>
</dbReference>
<dbReference type="CDD" id="cd00586">
    <property type="entry name" value="4HBT"/>
    <property type="match status" value="1"/>
</dbReference>
<dbReference type="Pfam" id="PF13279">
    <property type="entry name" value="4HBT_2"/>
    <property type="match status" value="1"/>
</dbReference>
<name>A0ABW5JLV5_9BACT</name>
<dbReference type="PANTHER" id="PTHR31793:SF24">
    <property type="entry name" value="LONG-CHAIN ACYL-COA THIOESTERASE FADM"/>
    <property type="match status" value="1"/>
</dbReference>
<comment type="caution">
    <text evidence="1">The sequence shown here is derived from an EMBL/GenBank/DDBJ whole genome shotgun (WGS) entry which is preliminary data.</text>
</comment>
<keyword evidence="2" id="KW-1185">Reference proteome</keyword>
<dbReference type="Proteomes" id="UP001597460">
    <property type="component" value="Unassembled WGS sequence"/>
</dbReference>
<evidence type="ECO:0000313" key="2">
    <source>
        <dbReference type="Proteomes" id="UP001597460"/>
    </source>
</evidence>